<comment type="caution">
    <text evidence="2">The sequence shown here is derived from an EMBL/GenBank/DDBJ whole genome shotgun (WGS) entry which is preliminary data.</text>
</comment>
<dbReference type="OrthoDB" id="662072at2"/>
<dbReference type="GO" id="GO:0016209">
    <property type="term" value="F:antioxidant activity"/>
    <property type="evidence" value="ECO:0007669"/>
    <property type="project" value="InterPro"/>
</dbReference>
<accession>A0A2P8HPR9</accession>
<dbReference type="Gene3D" id="3.40.30.10">
    <property type="entry name" value="Glutaredoxin"/>
    <property type="match status" value="1"/>
</dbReference>
<evidence type="ECO:0000259" key="1">
    <source>
        <dbReference type="PROSITE" id="PS51352"/>
    </source>
</evidence>
<dbReference type="InterPro" id="IPR036249">
    <property type="entry name" value="Thioredoxin-like_sf"/>
</dbReference>
<dbReference type="Pfam" id="PF00578">
    <property type="entry name" value="AhpC-TSA"/>
    <property type="match status" value="1"/>
</dbReference>
<name>A0A2P8HPR9_CHINA</name>
<sequence>MKKVLFCALIFCVTICACNKKSDIPVFNLLLLDSTTKLSTSKIPDGKPVMIMFISPDCEHCEEQTTDLLKNMDSLKSVQFYFVSIDPIDRLKAFNKDHKLADYPNITLGRDYTFSFPKYFEVNTAPFSALYDKHKQLKLVIKGGFKVSQIMAEVNKL</sequence>
<evidence type="ECO:0000313" key="2">
    <source>
        <dbReference type="EMBL" id="PSL48205.1"/>
    </source>
</evidence>
<reference evidence="2 3" key="1">
    <citation type="submission" date="2018-03" db="EMBL/GenBank/DDBJ databases">
        <title>Genomic Encyclopedia of Archaeal and Bacterial Type Strains, Phase II (KMG-II): from individual species to whole genera.</title>
        <authorList>
            <person name="Goeker M."/>
        </authorList>
    </citation>
    <scope>NUCLEOTIDE SEQUENCE [LARGE SCALE GENOMIC DNA]</scope>
    <source>
        <strain evidence="2 3">DSM 24859</strain>
    </source>
</reference>
<proteinExistence type="predicted"/>
<dbReference type="RefSeq" id="WP_106528602.1">
    <property type="nucleotide sequence ID" value="NZ_PYAW01000002.1"/>
</dbReference>
<dbReference type="SUPFAM" id="SSF52833">
    <property type="entry name" value="Thioredoxin-like"/>
    <property type="match status" value="1"/>
</dbReference>
<protein>
    <submittedName>
        <fullName evidence="2">AhpC/TSA family protein</fullName>
    </submittedName>
</protein>
<dbReference type="EMBL" id="PYAW01000002">
    <property type="protein sequence ID" value="PSL48205.1"/>
    <property type="molecule type" value="Genomic_DNA"/>
</dbReference>
<gene>
    <name evidence="2" type="ORF">CLV51_1021069</name>
</gene>
<dbReference type="AlphaFoldDB" id="A0A2P8HPR9"/>
<evidence type="ECO:0000313" key="3">
    <source>
        <dbReference type="Proteomes" id="UP000240971"/>
    </source>
</evidence>
<feature type="domain" description="Thioredoxin" evidence="1">
    <location>
        <begin position="18"/>
        <end position="157"/>
    </location>
</feature>
<dbReference type="PROSITE" id="PS51352">
    <property type="entry name" value="THIOREDOXIN_2"/>
    <property type="match status" value="1"/>
</dbReference>
<keyword evidence="3" id="KW-1185">Reference proteome</keyword>
<dbReference type="GO" id="GO:0016491">
    <property type="term" value="F:oxidoreductase activity"/>
    <property type="evidence" value="ECO:0007669"/>
    <property type="project" value="InterPro"/>
</dbReference>
<dbReference type="InterPro" id="IPR000866">
    <property type="entry name" value="AhpC/TSA"/>
</dbReference>
<dbReference type="PROSITE" id="PS51257">
    <property type="entry name" value="PROKAR_LIPOPROTEIN"/>
    <property type="match status" value="1"/>
</dbReference>
<dbReference type="Proteomes" id="UP000240971">
    <property type="component" value="Unassembled WGS sequence"/>
</dbReference>
<organism evidence="2 3">
    <name type="scientific">Chitinophaga niastensis</name>
    <dbReference type="NCBI Taxonomy" id="536980"/>
    <lineage>
        <taxon>Bacteria</taxon>
        <taxon>Pseudomonadati</taxon>
        <taxon>Bacteroidota</taxon>
        <taxon>Chitinophagia</taxon>
        <taxon>Chitinophagales</taxon>
        <taxon>Chitinophagaceae</taxon>
        <taxon>Chitinophaga</taxon>
    </lineage>
</organism>
<dbReference type="InterPro" id="IPR013766">
    <property type="entry name" value="Thioredoxin_domain"/>
</dbReference>